<name>A0ABD0YUI8_9HEMI</name>
<evidence type="ECO:0000313" key="3">
    <source>
        <dbReference type="Proteomes" id="UP001558652"/>
    </source>
</evidence>
<reference evidence="2 3" key="1">
    <citation type="submission" date="2024-07" db="EMBL/GenBank/DDBJ databases">
        <title>Chromosome-level genome assembly of the water stick insect Ranatra chinensis (Heteroptera: Nepidae).</title>
        <authorList>
            <person name="Liu X."/>
        </authorList>
    </citation>
    <scope>NUCLEOTIDE SEQUENCE [LARGE SCALE GENOMIC DNA]</scope>
    <source>
        <strain evidence="2">Cailab_2021Rc</strain>
        <tissue evidence="2">Muscle</tissue>
    </source>
</reference>
<evidence type="ECO:0000313" key="2">
    <source>
        <dbReference type="EMBL" id="KAL1122864.1"/>
    </source>
</evidence>
<dbReference type="AlphaFoldDB" id="A0ABD0YUI8"/>
<evidence type="ECO:0000256" key="1">
    <source>
        <dbReference type="SAM" id="MobiDB-lite"/>
    </source>
</evidence>
<organism evidence="2 3">
    <name type="scientific">Ranatra chinensis</name>
    <dbReference type="NCBI Taxonomy" id="642074"/>
    <lineage>
        <taxon>Eukaryota</taxon>
        <taxon>Metazoa</taxon>
        <taxon>Ecdysozoa</taxon>
        <taxon>Arthropoda</taxon>
        <taxon>Hexapoda</taxon>
        <taxon>Insecta</taxon>
        <taxon>Pterygota</taxon>
        <taxon>Neoptera</taxon>
        <taxon>Paraneoptera</taxon>
        <taxon>Hemiptera</taxon>
        <taxon>Heteroptera</taxon>
        <taxon>Panheteroptera</taxon>
        <taxon>Nepomorpha</taxon>
        <taxon>Nepidae</taxon>
        <taxon>Ranatrinae</taxon>
        <taxon>Ranatra</taxon>
    </lineage>
</organism>
<accession>A0ABD0YUI8</accession>
<dbReference type="EMBL" id="JBFDAA010000013">
    <property type="protein sequence ID" value="KAL1122864.1"/>
    <property type="molecule type" value="Genomic_DNA"/>
</dbReference>
<protein>
    <submittedName>
        <fullName evidence="2">Uncharacterized protein</fullName>
    </submittedName>
</protein>
<gene>
    <name evidence="2" type="ORF">AAG570_003190</name>
</gene>
<sequence>MSSKRRNMFYENKKQETTEINTCNLPPFCNCPEPKGLVEGDGVSFGRGPRGSAREAADPPPDSGTRHHPFRQLRLACSLHHVSHRTYLATSAYQYRRQTLRSPRLEPVIPQY</sequence>
<feature type="region of interest" description="Disordered" evidence="1">
    <location>
        <begin position="40"/>
        <end position="69"/>
    </location>
</feature>
<dbReference type="Proteomes" id="UP001558652">
    <property type="component" value="Unassembled WGS sequence"/>
</dbReference>
<keyword evidence="3" id="KW-1185">Reference proteome</keyword>
<comment type="caution">
    <text evidence="2">The sequence shown here is derived from an EMBL/GenBank/DDBJ whole genome shotgun (WGS) entry which is preliminary data.</text>
</comment>
<proteinExistence type="predicted"/>